<sequence length="98" mass="11148">MADVTYVRSGTSFVWDDGKDAANQHRHGIAFRVAAEAFFDPFARVVDASRHQQDRDKLIGYLDDKRLVAVVHLELDGDAYRIISAWPATTEERAYYDS</sequence>
<dbReference type="OrthoDB" id="9802417at2"/>
<dbReference type="InterPro" id="IPR007460">
    <property type="entry name" value="BrnT_toxin"/>
</dbReference>
<reference evidence="1 2" key="1">
    <citation type="journal article" date="2015" name="Genome Announc.">
        <title>Complete Genome Sequence of Pseudoxanthomonas suwonensis Strain J1, a Cellulose-Degrading Bacterium Isolated from Leaf- and Wood-Enriched Soil.</title>
        <authorList>
            <person name="Hou L."/>
            <person name="Jiang J."/>
            <person name="Xu Z."/>
            <person name="Zhou Y."/>
            <person name="Leung F.C."/>
        </authorList>
    </citation>
    <scope>NUCLEOTIDE SEQUENCE [LARGE SCALE GENOMIC DNA]</scope>
    <source>
        <strain evidence="1 2">J1</strain>
    </source>
</reference>
<protein>
    <recommendedName>
        <fullName evidence="3">BrnT family toxin</fullName>
    </recommendedName>
</protein>
<evidence type="ECO:0000313" key="1">
    <source>
        <dbReference type="EMBL" id="AKC87301.1"/>
    </source>
</evidence>
<dbReference type="Pfam" id="PF04365">
    <property type="entry name" value="BrnT_toxin"/>
    <property type="match status" value="1"/>
</dbReference>
<accession>A0A0E3UNM0</accession>
<dbReference type="EMBL" id="CP011144">
    <property type="protein sequence ID" value="AKC87301.1"/>
    <property type="molecule type" value="Genomic_DNA"/>
</dbReference>
<proteinExistence type="predicted"/>
<evidence type="ECO:0008006" key="3">
    <source>
        <dbReference type="Google" id="ProtNLM"/>
    </source>
</evidence>
<organism evidence="1 2">
    <name type="scientific">Pseudoxanthomonas suwonensis</name>
    <dbReference type="NCBI Taxonomy" id="314722"/>
    <lineage>
        <taxon>Bacteria</taxon>
        <taxon>Pseudomonadati</taxon>
        <taxon>Pseudomonadota</taxon>
        <taxon>Gammaproteobacteria</taxon>
        <taxon>Lysobacterales</taxon>
        <taxon>Lysobacteraceae</taxon>
        <taxon>Pseudoxanthomonas</taxon>
    </lineage>
</organism>
<dbReference type="AlphaFoldDB" id="A0A0E3UNM0"/>
<dbReference type="PATRIC" id="fig|314722.6.peg.2508"/>
<dbReference type="RefSeq" id="WP_052632529.1">
    <property type="nucleotide sequence ID" value="NZ_CP011144.1"/>
</dbReference>
<name>A0A0E3UNM0_9GAMM</name>
<dbReference type="KEGG" id="psuw:WQ53_11580"/>
<dbReference type="Proteomes" id="UP000033067">
    <property type="component" value="Chromosome"/>
</dbReference>
<evidence type="ECO:0000313" key="2">
    <source>
        <dbReference type="Proteomes" id="UP000033067"/>
    </source>
</evidence>
<gene>
    <name evidence="1" type="ORF">WQ53_11580</name>
</gene>
<keyword evidence="2" id="KW-1185">Reference proteome</keyword>
<dbReference type="InterPro" id="IPR038573">
    <property type="entry name" value="BrnT_sf"/>
</dbReference>
<dbReference type="Gene3D" id="3.10.450.530">
    <property type="entry name" value="Ribonuclease toxin, BrnT, of type II toxin-antitoxin system"/>
    <property type="match status" value="1"/>
</dbReference>